<dbReference type="InterPro" id="IPR042099">
    <property type="entry name" value="ANL_N_sf"/>
</dbReference>
<keyword evidence="1" id="KW-0436">Ligase</keyword>
<reference evidence="1 2" key="1">
    <citation type="submission" date="2024-03" db="EMBL/GenBank/DDBJ databases">
        <title>Rhodococcus navarretei sp. nov. and Pseudarthrobacter quantumdoti sp. nov., two new species with the ability to biosynthesize Quantum Dots isolated from soil samples at Union Glacier, Antarctica.</title>
        <authorList>
            <person name="Vargas M."/>
        </authorList>
    </citation>
    <scope>NUCLEOTIDE SEQUENCE [LARGE SCALE GENOMIC DNA]</scope>
    <source>
        <strain evidence="1 2">EXRC-4A-4</strain>
    </source>
</reference>
<dbReference type="SUPFAM" id="SSF56801">
    <property type="entry name" value="Acetyl-CoA synthetase-like"/>
    <property type="match status" value="1"/>
</dbReference>
<protein>
    <submittedName>
        <fullName evidence="1">Phenylacetate--CoA ligase family protein</fullName>
    </submittedName>
</protein>
<dbReference type="Gene3D" id="3.40.50.12780">
    <property type="entry name" value="N-terminal domain of ligase-like"/>
    <property type="match status" value="1"/>
</dbReference>
<organism evidence="1 2">
    <name type="scientific">Rhodococcus navarretei</name>
    <dbReference type="NCBI Taxonomy" id="3128981"/>
    <lineage>
        <taxon>Bacteria</taxon>
        <taxon>Bacillati</taxon>
        <taxon>Actinomycetota</taxon>
        <taxon>Actinomycetes</taxon>
        <taxon>Mycobacteriales</taxon>
        <taxon>Nocardiaceae</taxon>
        <taxon>Rhodococcus</taxon>
    </lineage>
</organism>
<gene>
    <name evidence="1" type="ORF">AABD04_07775</name>
</gene>
<accession>A0ABU9CWK4</accession>
<dbReference type="PANTHER" id="PTHR43845:SF1">
    <property type="entry name" value="BLR5969 PROTEIN"/>
    <property type="match status" value="1"/>
</dbReference>
<keyword evidence="2" id="KW-1185">Reference proteome</keyword>
<evidence type="ECO:0000313" key="2">
    <source>
        <dbReference type="Proteomes" id="UP001456513"/>
    </source>
</evidence>
<dbReference type="GO" id="GO:0016874">
    <property type="term" value="F:ligase activity"/>
    <property type="evidence" value="ECO:0007669"/>
    <property type="project" value="UniProtKB-KW"/>
</dbReference>
<proteinExistence type="predicted"/>
<sequence length="481" mass="52181">MSLTQSTRSAAGVNGALDTFWKAVRSTDAYPDLLMNLGFDPNGVRTSADFSHVPPMTKKNYLSMYSLPQLIPGGDVASACLWSSSSGSSGTPTNWPRAELSLQQSVDLHERILRQQGADRKSTLLVVCFAMGNWIGGIYTMRAVEELRKRGFPVSVVTPGVHVDTVRENIASLGRHYEQVLVAGYPPFVRDVLDGAGEQVLDQDLKFLLAGESISEAWRDGILALVGKSDRPEDVCLVYGTADAGMIGHETPTTIAVRRLAVGDTELDASIFGGTAASATLVEYDASMRFVETDDDGFLLFTVDNTIPLIRYRINDIGEVLSAEEMRRRLFEAGHTVDVAATTAHSGYIVLKRRADIAVSFYAVNIYPEPVRTALSDPRLSNTVTGKFFMTTTPQKDLRDGLSLHVELRPGVGSAERADATCGDLIKTAVVDALVAASSEFEELHGLLGTLAEPKVTFGMFASDGFEVDVKLRHIRKVSGR</sequence>
<name>A0ABU9CWK4_9NOCA</name>
<evidence type="ECO:0000313" key="1">
    <source>
        <dbReference type="EMBL" id="MEK8070743.1"/>
    </source>
</evidence>
<dbReference type="EMBL" id="JBBPCN010000001">
    <property type="protein sequence ID" value="MEK8070743.1"/>
    <property type="molecule type" value="Genomic_DNA"/>
</dbReference>
<dbReference type="PANTHER" id="PTHR43845">
    <property type="entry name" value="BLR5969 PROTEIN"/>
    <property type="match status" value="1"/>
</dbReference>
<dbReference type="Proteomes" id="UP001456513">
    <property type="component" value="Unassembled WGS sequence"/>
</dbReference>
<dbReference type="RefSeq" id="WP_341440764.1">
    <property type="nucleotide sequence ID" value="NZ_JBBPCN010000001.1"/>
</dbReference>
<comment type="caution">
    <text evidence="1">The sequence shown here is derived from an EMBL/GenBank/DDBJ whole genome shotgun (WGS) entry which is preliminary data.</text>
</comment>